<comment type="caution">
    <text evidence="2">The sequence shown here is derived from an EMBL/GenBank/DDBJ whole genome shotgun (WGS) entry which is preliminary data.</text>
</comment>
<organism evidence="2 3">
    <name type="scientific">Marichromatium bheemlicum</name>
    <dbReference type="NCBI Taxonomy" id="365339"/>
    <lineage>
        <taxon>Bacteria</taxon>
        <taxon>Pseudomonadati</taxon>
        <taxon>Pseudomonadota</taxon>
        <taxon>Gammaproteobacteria</taxon>
        <taxon>Chromatiales</taxon>
        <taxon>Chromatiaceae</taxon>
        <taxon>Marichromatium</taxon>
    </lineage>
</organism>
<sequence>MGEALVGRGTRLSLAELPAAWRNWAARERPDLDLDLTWAVFVDYWRAQPGRQGVRLDWLRTWRNWVRRERRQRGGDERGRRPTGTTGERRAAVAETIRDNLARHDWTTTSPWDETGPTPPCGD</sequence>
<dbReference type="RefSeq" id="WP_168670061.1">
    <property type="nucleotide sequence ID" value="NZ_JAAXKX010000017.1"/>
</dbReference>
<feature type="region of interest" description="Disordered" evidence="1">
    <location>
        <begin position="70"/>
        <end position="123"/>
    </location>
</feature>
<evidence type="ECO:0000313" key="3">
    <source>
        <dbReference type="Proteomes" id="UP000740754"/>
    </source>
</evidence>
<dbReference type="Proteomes" id="UP000740754">
    <property type="component" value="Unassembled WGS sequence"/>
</dbReference>
<evidence type="ECO:0000313" key="2">
    <source>
        <dbReference type="EMBL" id="NKN33966.1"/>
    </source>
</evidence>
<protein>
    <submittedName>
        <fullName evidence="2">Uncharacterized protein</fullName>
    </submittedName>
</protein>
<proteinExistence type="predicted"/>
<feature type="compositionally biased region" description="Basic and acidic residues" evidence="1">
    <location>
        <begin position="87"/>
        <end position="106"/>
    </location>
</feature>
<name>A0ABX1ID07_9GAMM</name>
<reference evidence="2 3" key="1">
    <citation type="submission" date="2020-04" db="EMBL/GenBank/DDBJ databases">
        <title>Draft Whole-Genome sequence of Marichromatium bheemlicum DSM 18632, type strain.</title>
        <authorList>
            <person name="Kyndt J.A."/>
            <person name="Meyer T.E."/>
        </authorList>
    </citation>
    <scope>NUCLEOTIDE SEQUENCE [LARGE SCALE GENOMIC DNA]</scope>
    <source>
        <strain evidence="2 3">DSM 18632</strain>
    </source>
</reference>
<keyword evidence="3" id="KW-1185">Reference proteome</keyword>
<gene>
    <name evidence="2" type="ORF">HF203_12125</name>
</gene>
<dbReference type="EMBL" id="JAAXKX010000017">
    <property type="protein sequence ID" value="NKN33966.1"/>
    <property type="molecule type" value="Genomic_DNA"/>
</dbReference>
<evidence type="ECO:0000256" key="1">
    <source>
        <dbReference type="SAM" id="MobiDB-lite"/>
    </source>
</evidence>
<accession>A0ABX1ID07</accession>